<dbReference type="Proteomes" id="UP001567538">
    <property type="component" value="Unassembled WGS sequence"/>
</dbReference>
<comment type="caution">
    <text evidence="1">The sequence shown here is derived from an EMBL/GenBank/DDBJ whole genome shotgun (WGS) entry which is preliminary data.</text>
</comment>
<proteinExistence type="predicted"/>
<protein>
    <submittedName>
        <fullName evidence="1">Uncharacterized protein</fullName>
    </submittedName>
</protein>
<name>A0ABD1HF58_SALDI</name>
<reference evidence="1 2" key="1">
    <citation type="submission" date="2024-06" db="EMBL/GenBank/DDBJ databases">
        <title>A chromosome level genome sequence of Diviner's sage (Salvia divinorum).</title>
        <authorList>
            <person name="Ford S.A."/>
            <person name="Ro D.-K."/>
            <person name="Ness R.W."/>
            <person name="Phillips M.A."/>
        </authorList>
    </citation>
    <scope>NUCLEOTIDE SEQUENCE [LARGE SCALE GENOMIC DNA]</scope>
    <source>
        <strain evidence="1">SAF-2024a</strain>
        <tissue evidence="1">Leaf</tissue>
    </source>
</reference>
<organism evidence="1 2">
    <name type="scientific">Salvia divinorum</name>
    <name type="common">Maria pastora</name>
    <name type="synonym">Diviner's sage</name>
    <dbReference type="NCBI Taxonomy" id="28513"/>
    <lineage>
        <taxon>Eukaryota</taxon>
        <taxon>Viridiplantae</taxon>
        <taxon>Streptophyta</taxon>
        <taxon>Embryophyta</taxon>
        <taxon>Tracheophyta</taxon>
        <taxon>Spermatophyta</taxon>
        <taxon>Magnoliopsida</taxon>
        <taxon>eudicotyledons</taxon>
        <taxon>Gunneridae</taxon>
        <taxon>Pentapetalae</taxon>
        <taxon>asterids</taxon>
        <taxon>lamiids</taxon>
        <taxon>Lamiales</taxon>
        <taxon>Lamiaceae</taxon>
        <taxon>Nepetoideae</taxon>
        <taxon>Mentheae</taxon>
        <taxon>Salviinae</taxon>
        <taxon>Salvia</taxon>
        <taxon>Salvia subgen. Calosphace</taxon>
    </lineage>
</organism>
<dbReference type="EMBL" id="JBEAFC010000006">
    <property type="protein sequence ID" value="KAL1554892.1"/>
    <property type="molecule type" value="Genomic_DNA"/>
</dbReference>
<keyword evidence="2" id="KW-1185">Reference proteome</keyword>
<accession>A0ABD1HF58</accession>
<gene>
    <name evidence="1" type="ORF">AAHA92_15397</name>
</gene>
<evidence type="ECO:0000313" key="1">
    <source>
        <dbReference type="EMBL" id="KAL1554892.1"/>
    </source>
</evidence>
<sequence length="145" mass="16241">MGLFHLHFFSQHSTLKTFHVSKNSLSGSIPFIHLHPSSSIHHLDYSNGFAGLITERSGSWLDSRVSGPFLLGYVKQPALGSIWLAIQSAFKPTNSPRPQSQQLPWYHPDDALSDLTNLEKLKGPFPQEHSQHIFLSELLRKSGSL</sequence>
<evidence type="ECO:0000313" key="2">
    <source>
        <dbReference type="Proteomes" id="UP001567538"/>
    </source>
</evidence>
<dbReference type="AlphaFoldDB" id="A0ABD1HF58"/>